<evidence type="ECO:0000256" key="2">
    <source>
        <dbReference type="ARBA" id="ARBA00022448"/>
    </source>
</evidence>
<dbReference type="CDD" id="cd06261">
    <property type="entry name" value="TM_PBP2"/>
    <property type="match status" value="1"/>
</dbReference>
<reference evidence="9" key="1">
    <citation type="journal article" date="2005" name="Environ. Microbiol.">
        <title>Genetic and functional properties of uncultivated thermophilic crenarchaeotes from a subsurface gold mine as revealed by analysis of genome fragments.</title>
        <authorList>
            <person name="Nunoura T."/>
            <person name="Hirayama H."/>
            <person name="Takami H."/>
            <person name="Oida H."/>
            <person name="Nishi S."/>
            <person name="Shimamura S."/>
            <person name="Suzuki Y."/>
            <person name="Inagaki F."/>
            <person name="Takai K."/>
            <person name="Nealson K.H."/>
            <person name="Horikoshi K."/>
        </authorList>
    </citation>
    <scope>NUCLEOTIDE SEQUENCE</scope>
</reference>
<sequence length="321" mass="35121">MVRFLLKKLAEAAFLLFLSFTLLFGLLRVLGDPAQMLLGQRSDQASLEAIRKSLHLDKPLWQQYLYAWADFLPYGEGGWRLPTLGISYQYGRPVGELYAERFPATALLSLVALGIAAFMGIGAGLWHAYRPQPLLHMFSLVGLSLPGYVVGVLLIGVGAFALGVLPPSGYVWIYDPVAEKVVFSPSHLFLPSVALALRPAAYLFQLTAAQARQILGADYIRAAYARGKAPLPVLLSDVLRNLLPALSVSLSQWLASLFTGALFLEELFDWPGVGKLLFTALSTSDFPLLMGTAQLSAALFIFLHTAGEVLAWRSDPRLRKS</sequence>
<evidence type="ECO:0000256" key="5">
    <source>
        <dbReference type="ARBA" id="ARBA00022989"/>
    </source>
</evidence>
<dbReference type="InterPro" id="IPR000515">
    <property type="entry name" value="MetI-like"/>
</dbReference>
<dbReference type="AlphaFoldDB" id="H5SIH0"/>
<proteinExistence type="inferred from homology"/>
<evidence type="ECO:0000256" key="3">
    <source>
        <dbReference type="ARBA" id="ARBA00022475"/>
    </source>
</evidence>
<keyword evidence="2 7" id="KW-0813">Transport</keyword>
<feature type="transmembrane region" description="Helical" evidence="7">
    <location>
        <begin position="286"/>
        <end position="312"/>
    </location>
</feature>
<dbReference type="EMBL" id="AP011733">
    <property type="protein sequence ID" value="BAL55956.1"/>
    <property type="molecule type" value="Genomic_DNA"/>
</dbReference>
<dbReference type="InterPro" id="IPR045621">
    <property type="entry name" value="BPD_transp_1_N"/>
</dbReference>
<evidence type="ECO:0000256" key="7">
    <source>
        <dbReference type="RuleBase" id="RU363032"/>
    </source>
</evidence>
<dbReference type="GO" id="GO:0005886">
    <property type="term" value="C:plasma membrane"/>
    <property type="evidence" value="ECO:0007669"/>
    <property type="project" value="UniProtKB-SubCell"/>
</dbReference>
<feature type="transmembrane region" description="Helical" evidence="7">
    <location>
        <begin position="185"/>
        <end position="204"/>
    </location>
</feature>
<feature type="transmembrane region" description="Helical" evidence="7">
    <location>
        <begin position="138"/>
        <end position="165"/>
    </location>
</feature>
<organism evidence="9">
    <name type="scientific">uncultured Bacteroidota bacterium</name>
    <dbReference type="NCBI Taxonomy" id="152509"/>
    <lineage>
        <taxon>Bacteria</taxon>
        <taxon>Pseudomonadati</taxon>
        <taxon>Bacteroidota</taxon>
        <taxon>environmental samples</taxon>
    </lineage>
</organism>
<keyword evidence="3" id="KW-1003">Cell membrane</keyword>
<protein>
    <submittedName>
        <fullName evidence="9">Peptide/nickel transport system permease protein</fullName>
    </submittedName>
</protein>
<comment type="similarity">
    <text evidence="7">Belongs to the binding-protein-dependent transport system permease family.</text>
</comment>
<comment type="subcellular location">
    <subcellularLocation>
        <location evidence="1 7">Cell membrane</location>
        <topology evidence="1 7">Multi-pass membrane protein</topology>
    </subcellularLocation>
</comment>
<evidence type="ECO:0000256" key="4">
    <source>
        <dbReference type="ARBA" id="ARBA00022692"/>
    </source>
</evidence>
<dbReference type="GO" id="GO:0055085">
    <property type="term" value="P:transmembrane transport"/>
    <property type="evidence" value="ECO:0007669"/>
    <property type="project" value="InterPro"/>
</dbReference>
<dbReference type="Pfam" id="PF00528">
    <property type="entry name" value="BPD_transp_1"/>
    <property type="match status" value="1"/>
</dbReference>
<feature type="transmembrane region" description="Helical" evidence="7">
    <location>
        <begin position="242"/>
        <end position="264"/>
    </location>
</feature>
<accession>H5SIH0</accession>
<dbReference type="Pfam" id="PF19300">
    <property type="entry name" value="BPD_transp_1_N"/>
    <property type="match status" value="1"/>
</dbReference>
<gene>
    <name evidence="9" type="ORF">HGMM_F32H02C29</name>
</gene>
<dbReference type="PROSITE" id="PS50928">
    <property type="entry name" value="ABC_TM1"/>
    <property type="match status" value="1"/>
</dbReference>
<dbReference type="Gene3D" id="1.10.3720.10">
    <property type="entry name" value="MetI-like"/>
    <property type="match status" value="1"/>
</dbReference>
<keyword evidence="6 7" id="KW-0472">Membrane</keyword>
<dbReference type="InterPro" id="IPR035906">
    <property type="entry name" value="MetI-like_sf"/>
</dbReference>
<keyword evidence="4 7" id="KW-0812">Transmembrane</keyword>
<feature type="domain" description="ABC transmembrane type-1" evidence="8">
    <location>
        <begin position="102"/>
        <end position="311"/>
    </location>
</feature>
<dbReference type="SUPFAM" id="SSF161098">
    <property type="entry name" value="MetI-like"/>
    <property type="match status" value="1"/>
</dbReference>
<evidence type="ECO:0000256" key="6">
    <source>
        <dbReference type="ARBA" id="ARBA00023136"/>
    </source>
</evidence>
<name>H5SIH0_9BACT</name>
<evidence type="ECO:0000259" key="8">
    <source>
        <dbReference type="PROSITE" id="PS50928"/>
    </source>
</evidence>
<dbReference type="PANTHER" id="PTHR43163">
    <property type="entry name" value="DIPEPTIDE TRANSPORT SYSTEM PERMEASE PROTEIN DPPB-RELATED"/>
    <property type="match status" value="1"/>
</dbReference>
<reference evidence="9" key="2">
    <citation type="journal article" date="2012" name="PLoS ONE">
        <title>A Deeply Branching Thermophilic Bacterium with an Ancient Acetyl-CoA Pathway Dominates a Subsurface Ecosystem.</title>
        <authorList>
            <person name="Takami H."/>
            <person name="Noguchi H."/>
            <person name="Takaki Y."/>
            <person name="Uchiyama I."/>
            <person name="Toyoda A."/>
            <person name="Nishi S."/>
            <person name="Chee G.-J."/>
            <person name="Arai W."/>
            <person name="Nunoura T."/>
            <person name="Itoh T."/>
            <person name="Hattori M."/>
            <person name="Takai K."/>
        </authorList>
    </citation>
    <scope>NUCLEOTIDE SEQUENCE</scope>
</reference>
<evidence type="ECO:0000256" key="1">
    <source>
        <dbReference type="ARBA" id="ARBA00004651"/>
    </source>
</evidence>
<keyword evidence="5 7" id="KW-1133">Transmembrane helix</keyword>
<evidence type="ECO:0000313" key="9">
    <source>
        <dbReference type="EMBL" id="BAL55956.1"/>
    </source>
</evidence>
<dbReference type="PANTHER" id="PTHR43163:SF6">
    <property type="entry name" value="DIPEPTIDE TRANSPORT SYSTEM PERMEASE PROTEIN DPPB-RELATED"/>
    <property type="match status" value="1"/>
</dbReference>
<feature type="transmembrane region" description="Helical" evidence="7">
    <location>
        <begin position="106"/>
        <end position="126"/>
    </location>
</feature>